<dbReference type="AlphaFoldDB" id="A0A1E8PXD8"/>
<name>A0A1E8PXD8_9MYCO</name>
<proteinExistence type="predicted"/>
<dbReference type="Proteomes" id="UP000178953">
    <property type="component" value="Unassembled WGS sequence"/>
</dbReference>
<protein>
    <submittedName>
        <fullName evidence="1">Uncharacterized protein</fullName>
    </submittedName>
</protein>
<organism evidence="1 2">
    <name type="scientific">Mycolicibacterium grossiae</name>
    <dbReference type="NCBI Taxonomy" id="1552759"/>
    <lineage>
        <taxon>Bacteria</taxon>
        <taxon>Bacillati</taxon>
        <taxon>Actinomycetota</taxon>
        <taxon>Actinomycetes</taxon>
        <taxon>Mycobacteriales</taxon>
        <taxon>Mycobacteriaceae</taxon>
        <taxon>Mycolicibacterium</taxon>
    </lineage>
</organism>
<dbReference type="EMBL" id="MCHX01000146">
    <property type="protein sequence ID" value="OFJ50339.1"/>
    <property type="molecule type" value="Genomic_DNA"/>
</dbReference>
<sequence length="154" mass="17004">MQPYELTGLQLTDLMTVGSRIHFETHFASLIEVNPTMAGVAVDLRHADGDAFPVYLAAAGSRDSFDHIVELRFTLDDARDRRSYERELLEAQRRADDERRQVELLAGTLRRSLVPSALCPPAGLEASAYFHAASTADVGGDLVKSRDVVYDVVV</sequence>
<evidence type="ECO:0000313" key="2">
    <source>
        <dbReference type="Proteomes" id="UP000178953"/>
    </source>
</evidence>
<gene>
    <name evidence="1" type="ORF">BEL07_28810</name>
</gene>
<reference evidence="1 2" key="1">
    <citation type="submission" date="2016-09" db="EMBL/GenBank/DDBJ databases">
        <title>genome sequence of Mycobacterium sp. 739 SCH.</title>
        <authorList>
            <person name="Greninger A.L."/>
            <person name="Qin X."/>
            <person name="Jerome K."/>
            <person name="Vora S."/>
            <person name="Quinn K."/>
        </authorList>
    </citation>
    <scope>NUCLEOTIDE SEQUENCE [LARGE SCALE GENOMIC DNA]</scope>
    <source>
        <strain evidence="1 2">SCH</strain>
    </source>
</reference>
<evidence type="ECO:0000313" key="1">
    <source>
        <dbReference type="EMBL" id="OFJ50339.1"/>
    </source>
</evidence>
<keyword evidence="2" id="KW-1185">Reference proteome</keyword>
<comment type="caution">
    <text evidence="1">The sequence shown here is derived from an EMBL/GenBank/DDBJ whole genome shotgun (WGS) entry which is preliminary data.</text>
</comment>
<accession>A0A1E8PXD8</accession>